<accession>A0A5P6VRF5</accession>
<dbReference type="Proteomes" id="UP000327030">
    <property type="component" value="Chromosome 1"/>
</dbReference>
<dbReference type="RefSeq" id="WP_151623893.1">
    <property type="nucleotide sequence ID" value="NZ_CP043028.1"/>
</dbReference>
<dbReference type="EMBL" id="CP043028">
    <property type="protein sequence ID" value="QFJ55275.1"/>
    <property type="molecule type" value="Genomic_DNA"/>
</dbReference>
<keyword evidence="1" id="KW-0175">Coiled coil</keyword>
<dbReference type="AlphaFoldDB" id="A0A5P6VRF5"/>
<evidence type="ECO:0000256" key="1">
    <source>
        <dbReference type="SAM" id="Coils"/>
    </source>
</evidence>
<dbReference type="OrthoDB" id="6057646at2"/>
<protein>
    <submittedName>
        <fullName evidence="2">Uncharacterized protein</fullName>
    </submittedName>
</protein>
<evidence type="ECO:0000313" key="2">
    <source>
        <dbReference type="EMBL" id="QFJ55275.1"/>
    </source>
</evidence>
<proteinExistence type="predicted"/>
<feature type="coiled-coil region" evidence="1">
    <location>
        <begin position="292"/>
        <end position="326"/>
    </location>
</feature>
<organism evidence="2 3">
    <name type="scientific">Pseudobutyrivibrio xylanivorans</name>
    <dbReference type="NCBI Taxonomy" id="185007"/>
    <lineage>
        <taxon>Bacteria</taxon>
        <taxon>Bacillati</taxon>
        <taxon>Bacillota</taxon>
        <taxon>Clostridia</taxon>
        <taxon>Lachnospirales</taxon>
        <taxon>Lachnospiraceae</taxon>
        <taxon>Pseudobutyrivibrio</taxon>
    </lineage>
</organism>
<gene>
    <name evidence="2" type="ORF">FXF36_10575</name>
</gene>
<evidence type="ECO:0000313" key="3">
    <source>
        <dbReference type="Proteomes" id="UP000327030"/>
    </source>
</evidence>
<sequence>MITYTTKFPVNGSLTKEEFIKTVIKWNQGSQHDKIEGVEWDGESSDLRWSQDKISLEFQEVKTDEIIASRLQKEDEHGLWTTDFILNTEKKCLSVSVGLVTTEFTTDFEPTYYPPYFVKLIVYSGYSGEDLGLQVSQKAHKVSECEELLQKVCVNTARTSLPIVYITSLKGADSEINVDDLAFRLQGVAHVIYEAGSCEKNILNLPDEGNHDNRAIIFYPSTQKKADVICFEEKSKDFVESRIINSVYSYMIQRIRMNMDTWEGVLGEQLHLKNLDLLKSKESVEEENDYLYEEFGDQLKKMEDTNAKLNNEIQRLTAEVQGLRMKFSGNSQTPIIMAGAEQDLYEGEIREIVLEILEEYRKSCHEGSRRQHIIDDILQCNEYKHLPEKKREVLKKALKGYRSLNGSLKNELESLGLEITSDGKHYKWSYFGDNRYVVTAAKTSSDARSGMNLAAIMEKLML</sequence>
<reference evidence="3" key="1">
    <citation type="submission" date="2019-08" db="EMBL/GenBank/DDBJ databases">
        <title>Complete Genome Sequence of the Polysaccharide-Degrading Rumen Bacterium Pseudobutyrivibrio xylanivorans MA3014.</title>
        <authorList>
            <person name="Palevich N."/>
            <person name="Maclean P.H."/>
            <person name="Kelly W.J."/>
            <person name="Leahy S.C."/>
            <person name="Rakonjac J."/>
            <person name="Attwood G.T."/>
        </authorList>
    </citation>
    <scope>NUCLEOTIDE SEQUENCE [LARGE SCALE GENOMIC DNA]</scope>
    <source>
        <strain evidence="3">MA3014</strain>
    </source>
</reference>
<dbReference type="KEGG" id="pxv:FXF36_10575"/>
<name>A0A5P6VRF5_PSEXY</name>